<accession>A0A433WPS7</accession>
<dbReference type="InterPro" id="IPR026021">
    <property type="entry name" value="YdjA-like"/>
</dbReference>
<evidence type="ECO:0000256" key="1">
    <source>
        <dbReference type="ARBA" id="ARBA00001917"/>
    </source>
</evidence>
<gene>
    <name evidence="8" type="ORF">ECE50_015880</name>
</gene>
<sequence length="204" mass="22827">MMQAIDTLPETGDMMTHLIRGRRSIYADAYTGEEIPAALLEEILINATWAPTHKMTEPWRFVAMMGAQRAAFGSYLEAWYRDYYQQRMSAEAFAEKQHYLLQYPLKAACMIGIVLVKSEQASLPEWEEIAAIASAVQNMALSCTSRGIGSYWDSGAASVAYVASQGLAANEQSLGIFFMGYPEVLHTVPRKKRTPAEQKITWLT</sequence>
<dbReference type="SUPFAM" id="SSF55469">
    <property type="entry name" value="FMN-dependent nitroreductase-like"/>
    <property type="match status" value="1"/>
</dbReference>
<dbReference type="InterPro" id="IPR000415">
    <property type="entry name" value="Nitroreductase-like"/>
</dbReference>
<dbReference type="OrthoDB" id="9804207at2"/>
<reference evidence="8" key="1">
    <citation type="submission" date="2020-05" db="EMBL/GenBank/DDBJ databases">
        <title>Chitinophaga laudate sp. nov., isolated from a tropical peat swamp.</title>
        <authorList>
            <person name="Goh C.B.S."/>
            <person name="Lee M.S."/>
            <person name="Parimannan S."/>
            <person name="Pasbakhsh P."/>
            <person name="Yule C.M."/>
            <person name="Rajandas H."/>
            <person name="Loke S."/>
            <person name="Croft L."/>
            <person name="Tan J.B.L."/>
        </authorList>
    </citation>
    <scope>NUCLEOTIDE SEQUENCE</scope>
    <source>
        <strain evidence="8">Mgbs1</strain>
    </source>
</reference>
<comment type="cofactor">
    <cofactor evidence="1">
        <name>FMN</name>
        <dbReference type="ChEBI" id="CHEBI:58210"/>
    </cofactor>
</comment>
<evidence type="ECO:0000256" key="2">
    <source>
        <dbReference type="ARBA" id="ARBA00007118"/>
    </source>
</evidence>
<comment type="caution">
    <text evidence="8">The sequence shown here is derived from an EMBL/GenBank/DDBJ whole genome shotgun (WGS) entry which is preliminary data.</text>
</comment>
<dbReference type="CDD" id="cd02135">
    <property type="entry name" value="YdjA-like"/>
    <property type="match status" value="1"/>
</dbReference>
<evidence type="ECO:0000313" key="9">
    <source>
        <dbReference type="Proteomes" id="UP000281028"/>
    </source>
</evidence>
<evidence type="ECO:0000256" key="6">
    <source>
        <dbReference type="ARBA" id="ARBA00023002"/>
    </source>
</evidence>
<keyword evidence="9" id="KW-1185">Reference proteome</keyword>
<evidence type="ECO:0000313" key="8">
    <source>
        <dbReference type="EMBL" id="NSL88320.1"/>
    </source>
</evidence>
<organism evidence="8 9">
    <name type="scientific">Chitinophaga solisilvae</name>
    <dbReference type="NCBI Taxonomy" id="1233460"/>
    <lineage>
        <taxon>Bacteria</taxon>
        <taxon>Pseudomonadati</taxon>
        <taxon>Bacteroidota</taxon>
        <taxon>Chitinophagia</taxon>
        <taxon>Chitinophagales</taxon>
        <taxon>Chitinophagaceae</taxon>
        <taxon>Chitinophaga</taxon>
    </lineage>
</organism>
<keyword evidence="3" id="KW-0285">Flavoprotein</keyword>
<comment type="similarity">
    <text evidence="2">Belongs to the nitroreductase family.</text>
</comment>
<dbReference type="InterPro" id="IPR052530">
    <property type="entry name" value="NAD(P)H_nitroreductase"/>
</dbReference>
<dbReference type="Proteomes" id="UP000281028">
    <property type="component" value="Unassembled WGS sequence"/>
</dbReference>
<dbReference type="GO" id="GO:0016491">
    <property type="term" value="F:oxidoreductase activity"/>
    <property type="evidence" value="ECO:0007669"/>
    <property type="project" value="UniProtKB-KW"/>
</dbReference>
<proteinExistence type="inferred from homology"/>
<keyword evidence="6" id="KW-0560">Oxidoreductase</keyword>
<name>A0A433WPS7_9BACT</name>
<dbReference type="Gene3D" id="3.40.109.10">
    <property type="entry name" value="NADH Oxidase"/>
    <property type="match status" value="1"/>
</dbReference>
<dbReference type="PANTHER" id="PTHR43821:SF1">
    <property type="entry name" value="NAD(P)H NITROREDUCTASE YDJA-RELATED"/>
    <property type="match status" value="1"/>
</dbReference>
<dbReference type="AlphaFoldDB" id="A0A433WPS7"/>
<dbReference type="PANTHER" id="PTHR43821">
    <property type="entry name" value="NAD(P)H NITROREDUCTASE YDJA-RELATED"/>
    <property type="match status" value="1"/>
</dbReference>
<dbReference type="Pfam" id="PF00881">
    <property type="entry name" value="Nitroreductase"/>
    <property type="match status" value="1"/>
</dbReference>
<keyword evidence="7" id="KW-0520">NAD</keyword>
<evidence type="ECO:0000256" key="3">
    <source>
        <dbReference type="ARBA" id="ARBA00022630"/>
    </source>
</evidence>
<dbReference type="EMBL" id="RIAR02000001">
    <property type="protein sequence ID" value="NSL88320.1"/>
    <property type="molecule type" value="Genomic_DNA"/>
</dbReference>
<keyword evidence="4" id="KW-0288">FMN</keyword>
<dbReference type="InterPro" id="IPR029479">
    <property type="entry name" value="Nitroreductase"/>
</dbReference>
<evidence type="ECO:0000256" key="4">
    <source>
        <dbReference type="ARBA" id="ARBA00022643"/>
    </source>
</evidence>
<keyword evidence="5" id="KW-0521">NADP</keyword>
<evidence type="ECO:0000256" key="7">
    <source>
        <dbReference type="ARBA" id="ARBA00023027"/>
    </source>
</evidence>
<evidence type="ECO:0000256" key="5">
    <source>
        <dbReference type="ARBA" id="ARBA00022857"/>
    </source>
</evidence>
<protein>
    <submittedName>
        <fullName evidence="8">Nitroreductase</fullName>
    </submittedName>
</protein>